<keyword evidence="3" id="KW-1185">Reference proteome</keyword>
<proteinExistence type="predicted"/>
<dbReference type="eggNOG" id="COG1335">
    <property type="taxonomic scope" value="Bacteria"/>
</dbReference>
<dbReference type="Proteomes" id="UP000012019">
    <property type="component" value="Unassembled WGS sequence"/>
</dbReference>
<dbReference type="STRING" id="1286106.MPL1_03618"/>
<dbReference type="SUPFAM" id="SSF52499">
    <property type="entry name" value="Isochorismatase-like hydrolases"/>
    <property type="match status" value="1"/>
</dbReference>
<dbReference type="RefSeq" id="WP_009725752.1">
    <property type="nucleotide sequence ID" value="NZ_APHR01000015.1"/>
</dbReference>
<dbReference type="InterPro" id="IPR050993">
    <property type="entry name" value="Isochorismatase_domain"/>
</dbReference>
<dbReference type="PATRIC" id="fig|1286106.3.peg.724"/>
<dbReference type="PANTHER" id="PTHR14119">
    <property type="entry name" value="HYDROLASE"/>
    <property type="match status" value="1"/>
</dbReference>
<dbReference type="CDD" id="cd01012">
    <property type="entry name" value="YcaC_related"/>
    <property type="match status" value="1"/>
</dbReference>
<dbReference type="AlphaFoldDB" id="M7P2Q3"/>
<dbReference type="EMBL" id="APHR01000015">
    <property type="protein sequence ID" value="EMR13771.1"/>
    <property type="molecule type" value="Genomic_DNA"/>
</dbReference>
<gene>
    <name evidence="2" type="ORF">MPL1_03618</name>
</gene>
<dbReference type="Pfam" id="PF00857">
    <property type="entry name" value="Isochorismatase"/>
    <property type="match status" value="1"/>
</dbReference>
<accession>M7P2Q3</accession>
<evidence type="ECO:0000259" key="1">
    <source>
        <dbReference type="Pfam" id="PF00857"/>
    </source>
</evidence>
<name>M7P2Q3_9GAMM</name>
<organism evidence="2 3">
    <name type="scientific">Methylophaga lonarensis MPL</name>
    <dbReference type="NCBI Taxonomy" id="1286106"/>
    <lineage>
        <taxon>Bacteria</taxon>
        <taxon>Pseudomonadati</taxon>
        <taxon>Pseudomonadota</taxon>
        <taxon>Gammaproteobacteria</taxon>
        <taxon>Thiotrichales</taxon>
        <taxon>Piscirickettsiaceae</taxon>
        <taxon>Methylophaga</taxon>
    </lineage>
</organism>
<dbReference type="Gene3D" id="3.40.50.850">
    <property type="entry name" value="Isochorismatase-like"/>
    <property type="match status" value="1"/>
</dbReference>
<evidence type="ECO:0000313" key="2">
    <source>
        <dbReference type="EMBL" id="EMR13771.1"/>
    </source>
</evidence>
<evidence type="ECO:0000313" key="3">
    <source>
        <dbReference type="Proteomes" id="UP000012019"/>
    </source>
</evidence>
<feature type="domain" description="Isochorismatase-like" evidence="1">
    <location>
        <begin position="8"/>
        <end position="160"/>
    </location>
</feature>
<reference evidence="2 3" key="1">
    <citation type="journal article" date="2013" name="Genome Announc.">
        <title>Draft Genome Sequence of Methylophaga lonarensis MPLT, a Haloalkaliphilic (Non-Methane-Utilizing) Methylotroph.</title>
        <authorList>
            <person name="Shetty S.A."/>
            <person name="Marathe N.P."/>
            <person name="Munot H."/>
            <person name="Antony C.P."/>
            <person name="Dhotre D.P."/>
            <person name="Murrell J.C."/>
            <person name="Shouche Y.S."/>
        </authorList>
    </citation>
    <scope>NUCLEOTIDE SEQUENCE [LARGE SCALE GENOMIC DNA]</scope>
    <source>
        <strain evidence="2 3">MPL</strain>
    </source>
</reference>
<dbReference type="OrthoDB" id="9796958at2"/>
<protein>
    <submittedName>
        <fullName evidence="2">Isochorismatase</fullName>
    </submittedName>
</protein>
<dbReference type="InterPro" id="IPR036380">
    <property type="entry name" value="Isochorismatase-like_sf"/>
</dbReference>
<comment type="caution">
    <text evidence="2">The sequence shown here is derived from an EMBL/GenBank/DDBJ whole genome shotgun (WGS) entry which is preliminary data.</text>
</comment>
<sequence>MLTNTTESVLVVIDVQERLGAAMPPGVRNRVIEQISVLLTAASNLDVPVMVTEQYPKGLGVTEPALQSQLAADLKPIEKTCFSCAQSPDFMSMLEKSQRRQVILTGMETHICVLQTAIELQTAGYQVYVIEDAVSSRAKGNQYNALHRMRQAGVIISNVESVLFEWLGDASHQNFKTIAKLIV</sequence>
<dbReference type="PANTHER" id="PTHR14119:SF3">
    <property type="entry name" value="ISOCHORISMATASE DOMAIN-CONTAINING PROTEIN 2"/>
    <property type="match status" value="1"/>
</dbReference>
<dbReference type="InterPro" id="IPR000868">
    <property type="entry name" value="Isochorismatase-like_dom"/>
</dbReference>